<dbReference type="EMBL" id="ML976665">
    <property type="protein sequence ID" value="KAF1976862.1"/>
    <property type="molecule type" value="Genomic_DNA"/>
</dbReference>
<dbReference type="Gene3D" id="3.40.30.10">
    <property type="entry name" value="Glutaredoxin"/>
    <property type="match status" value="1"/>
</dbReference>
<sequence>MAKYNSITSSSELASLLQSHEYTLIDFWATWCPPCKAIAPIFERLAAENATDKTLAFAKVDVDACRDIAQRYKISAMPTFLLLRKDVPVKAVRGADAAGIKKLVGYARKKGCGEKVSEKEEEEFSQVEFGGGGGGSWLPLVVVVLLLVWWFLGRGK</sequence>
<keyword evidence="6" id="KW-1185">Reference proteome</keyword>
<evidence type="ECO:0000256" key="3">
    <source>
        <dbReference type="SAM" id="Phobius"/>
    </source>
</evidence>
<feature type="transmembrane region" description="Helical" evidence="3">
    <location>
        <begin position="134"/>
        <end position="152"/>
    </location>
</feature>
<reference evidence="5" key="1">
    <citation type="journal article" date="2020" name="Stud. Mycol.">
        <title>101 Dothideomycetes genomes: a test case for predicting lifestyles and emergence of pathogens.</title>
        <authorList>
            <person name="Haridas S."/>
            <person name="Albert R."/>
            <person name="Binder M."/>
            <person name="Bloem J."/>
            <person name="Labutti K."/>
            <person name="Salamov A."/>
            <person name="Andreopoulos B."/>
            <person name="Baker S."/>
            <person name="Barry K."/>
            <person name="Bills G."/>
            <person name="Bluhm B."/>
            <person name="Cannon C."/>
            <person name="Castanera R."/>
            <person name="Culley D."/>
            <person name="Daum C."/>
            <person name="Ezra D."/>
            <person name="Gonzalez J."/>
            <person name="Henrissat B."/>
            <person name="Kuo A."/>
            <person name="Liang C."/>
            <person name="Lipzen A."/>
            <person name="Lutzoni F."/>
            <person name="Magnuson J."/>
            <person name="Mondo S."/>
            <person name="Nolan M."/>
            <person name="Ohm R."/>
            <person name="Pangilinan J."/>
            <person name="Park H.-J."/>
            <person name="Ramirez L."/>
            <person name="Alfaro M."/>
            <person name="Sun H."/>
            <person name="Tritt A."/>
            <person name="Yoshinaga Y."/>
            <person name="Zwiers L.-H."/>
            <person name="Turgeon B."/>
            <person name="Goodwin S."/>
            <person name="Spatafora J."/>
            <person name="Crous P."/>
            <person name="Grigoriev I."/>
        </authorList>
    </citation>
    <scope>NUCLEOTIDE SEQUENCE</scope>
    <source>
        <strain evidence="5">CBS 107.79</strain>
    </source>
</reference>
<dbReference type="PROSITE" id="PS00194">
    <property type="entry name" value="THIOREDOXIN_1"/>
    <property type="match status" value="1"/>
</dbReference>
<name>A0A6A5VMC1_9PLEO</name>
<dbReference type="AlphaFoldDB" id="A0A6A5VMC1"/>
<dbReference type="InterPro" id="IPR036249">
    <property type="entry name" value="Thioredoxin-like_sf"/>
</dbReference>
<evidence type="ECO:0000256" key="1">
    <source>
        <dbReference type="ARBA" id="ARBA00008987"/>
    </source>
</evidence>
<dbReference type="InterPro" id="IPR013766">
    <property type="entry name" value="Thioredoxin_domain"/>
</dbReference>
<comment type="similarity">
    <text evidence="1">Belongs to the thioredoxin family.</text>
</comment>
<keyword evidence="2" id="KW-1015">Disulfide bond</keyword>
<protein>
    <submittedName>
        <fullName evidence="5">Thioredoxin-like protein</fullName>
    </submittedName>
</protein>
<accession>A0A6A5VMC1</accession>
<keyword evidence="3" id="KW-0472">Membrane</keyword>
<keyword evidence="3" id="KW-1133">Transmembrane helix</keyword>
<feature type="domain" description="Thioredoxin" evidence="4">
    <location>
        <begin position="1"/>
        <end position="109"/>
    </location>
</feature>
<dbReference type="Proteomes" id="UP000800036">
    <property type="component" value="Unassembled WGS sequence"/>
</dbReference>
<organism evidence="5 6">
    <name type="scientific">Bimuria novae-zelandiae CBS 107.79</name>
    <dbReference type="NCBI Taxonomy" id="1447943"/>
    <lineage>
        <taxon>Eukaryota</taxon>
        <taxon>Fungi</taxon>
        <taxon>Dikarya</taxon>
        <taxon>Ascomycota</taxon>
        <taxon>Pezizomycotina</taxon>
        <taxon>Dothideomycetes</taxon>
        <taxon>Pleosporomycetidae</taxon>
        <taxon>Pleosporales</taxon>
        <taxon>Massarineae</taxon>
        <taxon>Didymosphaeriaceae</taxon>
        <taxon>Bimuria</taxon>
    </lineage>
</organism>
<dbReference type="PROSITE" id="PS51352">
    <property type="entry name" value="THIOREDOXIN_2"/>
    <property type="match status" value="1"/>
</dbReference>
<evidence type="ECO:0000313" key="5">
    <source>
        <dbReference type="EMBL" id="KAF1976862.1"/>
    </source>
</evidence>
<keyword evidence="3" id="KW-0812">Transmembrane</keyword>
<gene>
    <name evidence="5" type="ORF">BU23DRAFT_551298</name>
</gene>
<dbReference type="InterPro" id="IPR017937">
    <property type="entry name" value="Thioredoxin_CS"/>
</dbReference>
<evidence type="ECO:0000259" key="4">
    <source>
        <dbReference type="PROSITE" id="PS51352"/>
    </source>
</evidence>
<dbReference type="PANTHER" id="PTHR46115">
    <property type="entry name" value="THIOREDOXIN-LIKE PROTEIN 1"/>
    <property type="match status" value="1"/>
</dbReference>
<dbReference type="OrthoDB" id="19690at2759"/>
<dbReference type="PRINTS" id="PR00421">
    <property type="entry name" value="THIOREDOXIN"/>
</dbReference>
<dbReference type="CDD" id="cd02947">
    <property type="entry name" value="TRX_family"/>
    <property type="match status" value="1"/>
</dbReference>
<dbReference type="Pfam" id="PF00085">
    <property type="entry name" value="Thioredoxin"/>
    <property type="match status" value="1"/>
</dbReference>
<evidence type="ECO:0000313" key="6">
    <source>
        <dbReference type="Proteomes" id="UP000800036"/>
    </source>
</evidence>
<evidence type="ECO:0000256" key="2">
    <source>
        <dbReference type="ARBA" id="ARBA00023157"/>
    </source>
</evidence>
<proteinExistence type="inferred from homology"/>
<dbReference type="SUPFAM" id="SSF52833">
    <property type="entry name" value="Thioredoxin-like"/>
    <property type="match status" value="1"/>
</dbReference>